<evidence type="ECO:0000313" key="2">
    <source>
        <dbReference type="Proteomes" id="UP000830116"/>
    </source>
</evidence>
<dbReference type="Proteomes" id="UP000830116">
    <property type="component" value="Chromosome"/>
</dbReference>
<dbReference type="InterPro" id="IPR006311">
    <property type="entry name" value="TAT_signal"/>
</dbReference>
<gene>
    <name evidence="1" type="ORF">MNR06_01400</name>
</gene>
<dbReference type="EMBL" id="CP093442">
    <property type="protein sequence ID" value="UOF01607.1"/>
    <property type="molecule type" value="Genomic_DNA"/>
</dbReference>
<sequence>MGDGNNFTRRGFIATGAIAGAAALVPTPIERLLNVLSSGFISEAQAEASGNVGARNYINILMAGGPMRYTFDHWMRTNSSDPTLDFNPMITNKFVSSGGRVIGVENATFNYNGVLVPHMFSHSVFHRNGGQRPLRDLLNNMLVIRGYGSGFDGHPFNATIQQAPVGGVSSVAGLAADYSTKTFEAVEFPDRGAFGNYSSTKGKALNKVSGPHALLEGFGGPQGGRVKGRSLADRNREAFDLAQARLRAYAQSDFAGNVIVGKNLSNAVELMKKGSGNLDSFWGPAVARYKSIIENSMRQQGLVGINDVPLISDQGNLWRVHVTDGNRGLTVSSDFDMRDATKSMTCPGALSEGLAMAEYVLKEGLVTSLNLQVGDLDNITLKEVGGGVRMFNAVKDMHETGAIPGVLLCTAYYRAIAAGLLELIDQLKATQRNGSDLWSETVVQIISEFDRSGRSNGTGSDHGFNQMVTSVYSGAITNGPFVVGNIQRGGHGGGYTGTQGIGAPIDGYNQKGMPSPTMAASTVAAVLRVPHNPYENLAAPLVQLNGGLKVLKTAKIVG</sequence>
<organism evidence="1 2">
    <name type="scientific">Bdellovibrio reynosensis</name>
    <dbReference type="NCBI Taxonomy" id="2835041"/>
    <lineage>
        <taxon>Bacteria</taxon>
        <taxon>Pseudomonadati</taxon>
        <taxon>Bdellovibrionota</taxon>
        <taxon>Bdellovibrionia</taxon>
        <taxon>Bdellovibrionales</taxon>
        <taxon>Pseudobdellovibrionaceae</taxon>
        <taxon>Bdellovibrio</taxon>
    </lineage>
</organism>
<accession>A0ABY4CCK1</accession>
<name>A0ABY4CCK1_9BACT</name>
<dbReference type="PROSITE" id="PS51318">
    <property type="entry name" value="TAT"/>
    <property type="match status" value="1"/>
</dbReference>
<dbReference type="RefSeq" id="WP_243538116.1">
    <property type="nucleotide sequence ID" value="NZ_CP093442.1"/>
</dbReference>
<evidence type="ECO:0000313" key="1">
    <source>
        <dbReference type="EMBL" id="UOF01607.1"/>
    </source>
</evidence>
<proteinExistence type="predicted"/>
<protein>
    <submittedName>
        <fullName evidence="1">Uncharacterized protein</fullName>
    </submittedName>
</protein>
<keyword evidence="2" id="KW-1185">Reference proteome</keyword>
<reference evidence="1" key="1">
    <citation type="submission" date="2022-03" db="EMBL/GenBank/DDBJ databases">
        <title>Genome Identification and Characterization of new species Bdellovibrio reynosense LBG001 sp. nov. from a Mexico soil sample.</title>
        <authorList>
            <person name="Camilli A."/>
            <person name="Ajao Y."/>
            <person name="Guo X."/>
        </authorList>
    </citation>
    <scope>NUCLEOTIDE SEQUENCE</scope>
    <source>
        <strain evidence="1">LBG001</strain>
    </source>
</reference>